<evidence type="ECO:0000256" key="14">
    <source>
        <dbReference type="SAM" id="Coils"/>
    </source>
</evidence>
<evidence type="ECO:0000256" key="9">
    <source>
        <dbReference type="ARBA" id="ARBA00023054"/>
    </source>
</evidence>
<feature type="disulfide bond" evidence="13">
    <location>
        <begin position="1225"/>
        <end position="1242"/>
    </location>
</feature>
<reference evidence="19" key="1">
    <citation type="submission" date="2022-03" db="EMBL/GenBank/DDBJ databases">
        <authorList>
            <person name="Alioto T."/>
            <person name="Alioto T."/>
            <person name="Gomez Garrido J."/>
        </authorList>
    </citation>
    <scope>NUCLEOTIDE SEQUENCE</scope>
</reference>
<keyword evidence="6" id="KW-0677">Repeat</keyword>
<dbReference type="FunFam" id="2.170.300.10:FF:000004">
    <property type="entry name" value="Laminin subunit beta 1"/>
    <property type="match status" value="1"/>
</dbReference>
<evidence type="ECO:0000256" key="11">
    <source>
        <dbReference type="ARBA" id="ARBA00023180"/>
    </source>
</evidence>
<accession>A0AAD1SVN2</accession>
<feature type="disulfide bond" evidence="13">
    <location>
        <begin position="2700"/>
        <end position="2712"/>
    </location>
</feature>
<feature type="disulfide bond" evidence="13">
    <location>
        <begin position="3033"/>
        <end position="3042"/>
    </location>
</feature>
<evidence type="ECO:0000256" key="7">
    <source>
        <dbReference type="ARBA" id="ARBA00022869"/>
    </source>
</evidence>
<dbReference type="PANTHER" id="PTHR10574">
    <property type="entry name" value="NETRIN/LAMININ-RELATED"/>
    <property type="match status" value="1"/>
</dbReference>
<feature type="disulfide bond" evidence="13">
    <location>
        <begin position="885"/>
        <end position="894"/>
    </location>
</feature>
<feature type="domain" description="Laminin EGF-like" evidence="16">
    <location>
        <begin position="2282"/>
        <end position="2341"/>
    </location>
</feature>
<feature type="disulfide bond" evidence="13">
    <location>
        <begin position="977"/>
        <end position="986"/>
    </location>
</feature>
<protein>
    <submittedName>
        <fullName evidence="19">Laminin subunit beta-2-like isoform X1</fullName>
    </submittedName>
</protein>
<feature type="disulfide bond" evidence="13">
    <location>
        <begin position="2765"/>
        <end position="2774"/>
    </location>
</feature>
<evidence type="ECO:0000256" key="15">
    <source>
        <dbReference type="SAM" id="Phobius"/>
    </source>
</evidence>
<dbReference type="Pfam" id="PF21199">
    <property type="entry name" value="LAMININ_IV_B"/>
    <property type="match status" value="2"/>
</dbReference>
<dbReference type="GO" id="GO:0032991">
    <property type="term" value="C:protein-containing complex"/>
    <property type="evidence" value="ECO:0007669"/>
    <property type="project" value="UniProtKB-ARBA"/>
</dbReference>
<dbReference type="FunFam" id="2.10.25.10:FF:000011">
    <property type="entry name" value="Cadherin EGF LAG seven-pass G-type receptor"/>
    <property type="match status" value="2"/>
</dbReference>
<dbReference type="SMART" id="SM00136">
    <property type="entry name" value="LamNT"/>
    <property type="match status" value="2"/>
</dbReference>
<evidence type="ECO:0000259" key="17">
    <source>
        <dbReference type="PROSITE" id="PS51116"/>
    </source>
</evidence>
<feature type="disulfide bond" evidence="13">
    <location>
        <begin position="1196"/>
        <end position="1205"/>
    </location>
</feature>
<feature type="domain" description="Laminin EGF-like" evidence="16">
    <location>
        <begin position="2155"/>
        <end position="2218"/>
    </location>
</feature>
<dbReference type="PROSITE" id="PS50027">
    <property type="entry name" value="EGF_LAM_2"/>
    <property type="match status" value="21"/>
</dbReference>
<gene>
    <name evidence="19" type="ORF">PECUL_23A047398</name>
</gene>
<feature type="disulfide bond" evidence="13">
    <location>
        <begin position="2879"/>
        <end position="2888"/>
    </location>
</feature>
<feature type="disulfide bond" evidence="13">
    <location>
        <begin position="866"/>
        <end position="883"/>
    </location>
</feature>
<feature type="disulfide bond" evidence="13">
    <location>
        <begin position="1175"/>
        <end position="1187"/>
    </location>
</feature>
<feature type="domain" description="Laminin EGF-like" evidence="16">
    <location>
        <begin position="2219"/>
        <end position="2281"/>
    </location>
</feature>
<dbReference type="FunFam" id="2.10.25.10:FF:000209">
    <property type="entry name" value="Laminin subunit alpha 5"/>
    <property type="match status" value="1"/>
</dbReference>
<dbReference type="InterPro" id="IPR002049">
    <property type="entry name" value="LE_dom"/>
</dbReference>
<feature type="disulfide bond" evidence="13">
    <location>
        <begin position="420"/>
        <end position="429"/>
    </location>
</feature>
<comment type="subcellular location">
    <subcellularLocation>
        <location evidence="1">Secreted</location>
        <location evidence="1">Extracellular space</location>
        <location evidence="1">Extracellular matrix</location>
        <location evidence="1">Basement membrane</location>
    </subcellularLocation>
</comment>
<dbReference type="FunFam" id="2.10.25.10:FF:000101">
    <property type="entry name" value="Laminin subunit beta 1"/>
    <property type="match status" value="2"/>
</dbReference>
<feature type="disulfide bond" evidence="13">
    <location>
        <begin position="2652"/>
        <end position="2664"/>
    </location>
</feature>
<feature type="domain" description="Laminin EGF-like" evidence="16">
    <location>
        <begin position="390"/>
        <end position="452"/>
    </location>
</feature>
<dbReference type="Gene3D" id="2.170.300.10">
    <property type="entry name" value="Tie2 ligand-binding domain superfamily"/>
    <property type="match status" value="3"/>
</dbReference>
<dbReference type="GO" id="GO:0005604">
    <property type="term" value="C:basement membrane"/>
    <property type="evidence" value="ECO:0007669"/>
    <property type="project" value="UniProtKB-SubCell"/>
</dbReference>
<feature type="coiled-coil region" evidence="14">
    <location>
        <begin position="1713"/>
        <end position="1824"/>
    </location>
</feature>
<feature type="domain" description="Laminin N-terminal" evidence="18">
    <location>
        <begin position="1915"/>
        <end position="2154"/>
    </location>
</feature>
<dbReference type="FunFam" id="2.10.25.10:FF:000084">
    <property type="entry name" value="Laminin subunit alpha 3"/>
    <property type="match status" value="2"/>
</dbReference>
<feature type="domain" description="Laminin EGF-like" evidence="16">
    <location>
        <begin position="958"/>
        <end position="1007"/>
    </location>
</feature>
<feature type="disulfide bond" evidence="13">
    <location>
        <begin position="2702"/>
        <end position="2719"/>
    </location>
</feature>
<dbReference type="EMBL" id="OW240919">
    <property type="protein sequence ID" value="CAH2312784.1"/>
    <property type="molecule type" value="Genomic_DNA"/>
</dbReference>
<evidence type="ECO:0000256" key="13">
    <source>
        <dbReference type="PROSITE-ProRule" id="PRU00460"/>
    </source>
</evidence>
<evidence type="ECO:0000256" key="5">
    <source>
        <dbReference type="ARBA" id="ARBA00022729"/>
    </source>
</evidence>
<sequence>MALVINVRVRSQSFAAWILYIDCFKEFQKIAAVRYHQDTNGLIIALLNLLRKRTFGTYIWLLTIILAGHFLVALAEEPDVLHHVCAEGDCYPATGNLLIGRDKTLTTTSSCGIETPQEYCIVSHLQDSEKCFICDSREPHQRENHRIGNVIYLTGRNGEKTWWQSENGVESVSVRLDLEAEFHFTHLILKFKTFRPAAMLIERSSDYGQTWKVYRYFSYNCTKMFPGVPVRALQKIDDVICDQRYSDIEPSSEGEVLYNNSYFRGTHGMGVEDPYSLEIQELLRITNLRINFTKLHTLGDNLLDQRAEVLQKYYYAVYELVVRGSCFCYGHASECSQVEGVEAAVEGMIHGRCVCKHHTKGLNCELCQDFYHDLPWSPAEANNPHSCKQCNCNNHSRKCHFDMAVYLATGMVSGGVCDDCQHNTMGRNCELCRPFYYHDPRADIRAENVCIPCDCDPVGSLDGGVCDSHTNVNLGMIAGQCRCKENVKGKRCDSCKENFYGLSRNDPFGCQRHHLDPRRGSAVISSPVNCVCLDSVCLDSVCVLTERVSHVCLEMWVLTVKRNRHHYHCRCPWRGGGWESLCAEEVGMSNRLFYSVQRQCGPRTIYWVDSPAKWLHDKQGFYNGRFHVQKTRLYRSRRGQRATGKGLRLPALPCVQLSEKYRLPDVEIIRREHSPDHMITWTGLGFARVRDGAGLLFHISNIPYPMDYDIMIRYEPESAEDWEAAVSVTSQMLPMSPRCGNVLPSEQMYKEKLPHTERYLVLPKPFCFETNNQYEISIRFQRWGATNRHPGAFILIDSLVLLPRISELPGFHGNDPVAVHHREEMERYMCLDSFKMATMPVLAEMCIKLLCSISAIIHDGALPCLCDMQGSLSAVCDKIGGQCKCKPNVIGQRCDQCAPGTYGFGPYGCSKCDCHPQGSISRFCNPFTGQCQCHSNMFGRQCDQCGPGQWNFPNCRPCQCNGHSEECDPRTGACIGCRDFTSGRHCDKCLDGYYGDPILGSGKQCRPCPCPGYPGSRNYHGSSCYADRESNQIVCLCAPGYGGTRCDRCSSGYFGNPDQEGGECRPCQCNHNIDPTDPESCDSRIGACLKCLYNTQGTNCGECKDGYFGSAVQRNCRRCTCNELGTVQSRCFGDNCHCDKVTGNCPCRANVEGKNCDQCATNFWNFGGELGCESCACDPAHAIRQDCNKFTGQCHCQSGFGGRVCSNCQQNYWGDPQRKCQACNCDQYGSEIQQCDYLTGKCICREGFTGQRCDQCGRGFKDNFPRCTACHQCFGQWDLTIGQLGSQIRRIQQKVSNLIEVGEAPEFSNSNIRELEDKLRIIKELIEDGGIEGTRTLEQMNKLVNKIRTEVALLSFNLHNGEKKMNDTTAKDRKQNRRLDNLLLDVTQVNKTVYLLKSQIEAIAVVGFNASSARVTRLLVACLRDPAMIESYSSILKSYLESTAAERIANGSVSGPGSPVFQSRQTRLETEKHLKDKLDAYRKNTTAQKSSLKELQKKVQDLNVNHINVKICGAPGDQPCDQAPCGGANCRDNEGQRKCGGEGCNGAVPISTKALKNAQNATIALENMANQLNDISQKIQEVQGIAQEAKAQSELTLNKAEDAKRRMEDSTDKLRQFIKKIKDFLTEEGADPESIELVARQVLNISLPVSPGEVENLVNQIKESIGNLSGVDMILNNTAEDLITVKKLLKEAVDTQNNAEAVSGKISDTRALLEDASMKATAAEKALKKAKQNIKGLKTKVDESTDKVAEIEETEMMMMDRLGNLSKQVEDLQKKMESNQQLAAEATNLANAAHSVSGQLDQDMDKVKKKYLKLKNKLENLLHLVCTIRTMTKKKEEKKVKEIKQTNAKNTDSMLFCECDITGIRSVWGTVAELLFLLAVSPSRTERKEVMGIVKKKKKMMTSLSVQPDQQHGCSQGSCYPATGDLLVGRADKLKASSTCGLHRAQPYCIVSHLQDEKKCFVCDSRRPYNRLYNPISHRIENVITAFTAHRKKAWWQSENGVPEVTIQLDLEAEFHFTHLIMTFKTFRPASMLVERSADFGRTWNVYRYFAQDCATAFPNVSRNTQRKVDDVICESRYSDIEPSTEGEVIYRVLDPAIHIRDPYSPNIQNLLKITNLRINFTKLHTLGDNLLDSRVEIKEKYYYALYELVVRGNCFCYGHASECAPIQGVSTDTEGMVHGRCVCKHNTNGLNCEKCDNFFNDLPWRPAEGRSTNACKKCNCNNHSRKCHFDMAVYLSTRNVSGGVCDDCQHNTMGRNCEQCKPFFYKDPTKDIRDSTVCRACDCDPDGSLDGGLCDTQDDPVLGLIAGQCRCKDFVEGPRCDRCKAGFFGLSAENFQGCQRCLCDRRGTVSDGSQCDPISGDCFCKRFVTGRSCNQCLPEYWALSNDLHGCRACDCDIGGAWDNHCATETGQCRCRSHMAGRQCNLVKSGYYRINLDHYTYEAELALHRQGCSVSERERPLGRPATWTGPGFALVPEGGVLEFQISNVPYSMEYDLLIRYEPKLPNRWEQVKISVIRPGPIPSSSPCGNTIPSDDLMTASLPPGSRHVVMVQPICLERGVSYTIRLDFTRYSFREQILGASILIDSIVLIPRYSSLEMFIGGDPASIHRKETFERYHCHSNSVSVLKSPTTEVCSSLITSMSAIIHDGALSCSCDPQGSLSSECDPYGGQCQCKANVIGQHCDKCAPGTYGFGPAGCKACECSAEGSTHNFCDQYNGQCPCRPGAFGPRCDRCQPGHWGFPNCRHCQCNGHSEECDQRTGTCLNCRDHSAGDRCERCISGFFGNPILGSGDHCRPCPCPEGPNTGRHFAVSCHQDPRSRQVICNCNQGYTGSRCDECAPGFYGNPFQIGGRCLPCQCNNNIDMTDASSCDRRSGKCLKCKYHTEGTFCEHCRSGYYGDASKRNCRKCTCNSLGTDQSQCPTQDDCVCNRNNGQCQCLPNVKGQSCDRCSPNYWNLASGKGCAPCNCDPNNSFSLACNEFTGKCQCRPGFGGPMCTDCQENYWGNPNVQCRVCDCDHRGIETPQCNRGTGHCTCRQGVSGVRCDQCARGFSGQFPDCQPCHQCFGDWDRIVQDLATRTRELVKRGKDIQQTGVAGTYKKNFHDIELKLANARKIVKARNTSVEAVTNLIKIMDDLRNQINESTETLTQLEGELTNIQDENFDANHDLAELERDARSLNATAKERSHQLDVLKNSNFLGAYDSIHQSYTQSKEADRLANASAISVPSPVSDSAKARGKTELLIAQKRDDFNRKNAANRRALNDLAAKTDTLDVKKINEKVCGAPGDLPCSDSPCGGAGCRDDEGKRHCGGLNCNGAVATADNALDRARHAEEELQKALGDVEVLFQKVAEAKTKADRAKLRAQATLDRADETKARVERSNKELRELIQQIKDFLSQEGADPDSIEMVANSVLDLSIPANPQEIQRLAEEIKDRVKTLSNVDSILDQTAADVQKAEQLLNDAKRAKSRAENVKNTAENVKKALDNAKRAQSAAEGAIRSATDDIKETEVKLTAIQSATSHAENSLNDAMDRVGQLDKQIDALKVKRASNSLAATRAEDAASAALDKANDAKKVLDGQLEDKYTTVQNLVERKAKTIKDAKNKADRLRNEAKTLLDNAQNKLKTLQDLEVAYEKNEILLQEKAKQLDGLEDKMKEILSAINQQIQIYNTCS</sequence>
<dbReference type="InterPro" id="IPR050440">
    <property type="entry name" value="Laminin/Netrin_ECM"/>
</dbReference>
<dbReference type="PROSITE" id="PS00022">
    <property type="entry name" value="EGF_1"/>
    <property type="match status" value="2"/>
</dbReference>
<dbReference type="CDD" id="cd22299">
    <property type="entry name" value="cc_LAMB2_C"/>
    <property type="match status" value="1"/>
</dbReference>
<evidence type="ECO:0000256" key="3">
    <source>
        <dbReference type="ARBA" id="ARBA00022530"/>
    </source>
</evidence>
<dbReference type="Pfam" id="PF24973">
    <property type="entry name" value="EGF_LMN_ATRN"/>
    <property type="match status" value="4"/>
</dbReference>
<feature type="domain" description="Laminin EGF-like" evidence="16">
    <location>
        <begin position="864"/>
        <end position="911"/>
    </location>
</feature>
<dbReference type="CDD" id="cd00055">
    <property type="entry name" value="EGF_Lam"/>
    <property type="match status" value="24"/>
</dbReference>
<feature type="coiled-coil region" evidence="14">
    <location>
        <begin position="3124"/>
        <end position="3186"/>
    </location>
</feature>
<keyword evidence="20" id="KW-1185">Reference proteome</keyword>
<feature type="disulfide bond" evidence="13">
    <location>
        <begin position="2964"/>
        <end position="2976"/>
    </location>
</feature>
<feature type="disulfide bond" evidence="13">
    <location>
        <begin position="933"/>
        <end position="942"/>
    </location>
</feature>
<feature type="disulfide bond" evidence="13">
    <location>
        <begin position="2377"/>
        <end position="2391"/>
    </location>
</feature>
<feature type="domain" description="Laminin EGF-like" evidence="16">
    <location>
        <begin position="2907"/>
        <end position="2963"/>
    </location>
</feature>
<feature type="disulfide bond" evidence="13">
    <location>
        <begin position="1223"/>
        <end position="1235"/>
    </location>
</feature>
<feature type="disulfide bond" evidence="13">
    <location>
        <begin position="1244"/>
        <end position="1253"/>
    </location>
</feature>
<organism evidence="19 20">
    <name type="scientific">Pelobates cultripes</name>
    <name type="common">Western spadefoot toad</name>
    <dbReference type="NCBI Taxonomy" id="61616"/>
    <lineage>
        <taxon>Eukaryota</taxon>
        <taxon>Metazoa</taxon>
        <taxon>Chordata</taxon>
        <taxon>Craniata</taxon>
        <taxon>Vertebrata</taxon>
        <taxon>Euteleostomi</taxon>
        <taxon>Amphibia</taxon>
        <taxon>Batrachia</taxon>
        <taxon>Anura</taxon>
        <taxon>Pelobatoidea</taxon>
        <taxon>Pelobatidae</taxon>
        <taxon>Pelobates</taxon>
    </lineage>
</organism>
<dbReference type="FunFam" id="2.10.25.10:FF:000145">
    <property type="entry name" value="Laminin subunit beta 1"/>
    <property type="match status" value="2"/>
</dbReference>
<feature type="disulfide bond" evidence="13">
    <location>
        <begin position="2985"/>
        <end position="2994"/>
    </location>
</feature>
<feature type="domain" description="Laminin EGF-like" evidence="16">
    <location>
        <begin position="912"/>
        <end position="957"/>
    </location>
</feature>
<dbReference type="SMART" id="SM00180">
    <property type="entry name" value="EGF_Lam"/>
    <property type="match status" value="24"/>
</dbReference>
<evidence type="ECO:0000256" key="4">
    <source>
        <dbReference type="ARBA" id="ARBA00022553"/>
    </source>
</evidence>
<evidence type="ECO:0000256" key="2">
    <source>
        <dbReference type="ARBA" id="ARBA00022525"/>
    </source>
</evidence>
<feature type="coiled-coil region" evidence="14">
    <location>
        <begin position="3315"/>
        <end position="3394"/>
    </location>
</feature>
<evidence type="ECO:0000256" key="6">
    <source>
        <dbReference type="ARBA" id="ARBA00022737"/>
    </source>
</evidence>
<dbReference type="GO" id="GO:0007155">
    <property type="term" value="P:cell adhesion"/>
    <property type="evidence" value="ECO:0007669"/>
    <property type="project" value="UniProtKB-KW"/>
</dbReference>
<feature type="domain" description="Laminin EGF-like" evidence="16">
    <location>
        <begin position="2700"/>
        <end position="2745"/>
    </location>
</feature>
<evidence type="ECO:0000313" key="20">
    <source>
        <dbReference type="Proteomes" id="UP001295444"/>
    </source>
</evidence>
<feature type="domain" description="Laminin EGF-like" evidence="16">
    <location>
        <begin position="1008"/>
        <end position="1066"/>
    </location>
</feature>
<dbReference type="PROSITE" id="PS01248">
    <property type="entry name" value="EGF_LAM_1"/>
    <property type="match status" value="12"/>
</dbReference>
<dbReference type="FunFam" id="2.10.25.10:FF:000130">
    <property type="entry name" value="Laminin subunit beta 1"/>
    <property type="match status" value="2"/>
</dbReference>
<keyword evidence="7" id="KW-0084">Basement membrane</keyword>
<evidence type="ECO:0000256" key="10">
    <source>
        <dbReference type="ARBA" id="ARBA00023157"/>
    </source>
</evidence>
<feature type="disulfide bond" evidence="13">
    <location>
        <begin position="355"/>
        <end position="364"/>
    </location>
</feature>
<dbReference type="FunFam" id="2.170.300.10:FF:000001">
    <property type="entry name" value="Laminin subunit beta-1"/>
    <property type="match status" value="2"/>
</dbReference>
<feature type="coiled-coil region" evidence="14">
    <location>
        <begin position="3442"/>
        <end position="3489"/>
    </location>
</feature>
<dbReference type="FunFam" id="2.10.25.10:FF:000065">
    <property type="entry name" value="Laminin subunit beta 1"/>
    <property type="match status" value="2"/>
</dbReference>
<keyword evidence="8" id="KW-0130">Cell adhesion</keyword>
<dbReference type="InterPro" id="IPR013015">
    <property type="entry name" value="Laminin_IV_B"/>
</dbReference>
<feature type="domain" description="Laminin IV type B" evidence="17">
    <location>
        <begin position="648"/>
        <end position="858"/>
    </location>
</feature>
<feature type="domain" description="Laminin EGF-like" evidence="16">
    <location>
        <begin position="1175"/>
        <end position="1222"/>
    </location>
</feature>
<dbReference type="GO" id="GO:0009888">
    <property type="term" value="P:tissue development"/>
    <property type="evidence" value="ECO:0007669"/>
    <property type="project" value="TreeGrafter"/>
</dbReference>
<keyword evidence="2" id="KW-0964">Secreted</keyword>
<dbReference type="PANTHER" id="PTHR10574:SF197">
    <property type="entry name" value="LAMININ SUBUNIT BETA-1 ISOFORM X1"/>
    <property type="match status" value="1"/>
</dbReference>
<feature type="domain" description="Laminin EGF-like" evidence="16">
    <location>
        <begin position="2855"/>
        <end position="2906"/>
    </location>
</feature>
<feature type="disulfide bond" evidence="13">
    <location>
        <begin position="2721"/>
        <end position="2730"/>
    </location>
</feature>
<feature type="domain" description="Laminin EGF-like" evidence="16">
    <location>
        <begin position="2342"/>
        <end position="2393"/>
    </location>
</feature>
<evidence type="ECO:0000256" key="1">
    <source>
        <dbReference type="ARBA" id="ARBA00004302"/>
    </source>
</evidence>
<feature type="disulfide bond" evidence="13">
    <location>
        <begin position="864"/>
        <end position="876"/>
    </location>
</feature>
<name>A0AAD1SVN2_PELCU</name>
<evidence type="ECO:0000259" key="18">
    <source>
        <dbReference type="PROSITE" id="PS51117"/>
    </source>
</evidence>
<dbReference type="Pfam" id="PF00053">
    <property type="entry name" value="EGF_laminin"/>
    <property type="match status" value="20"/>
</dbReference>
<feature type="domain" description="Laminin EGF-like" evidence="16">
    <location>
        <begin position="2964"/>
        <end position="3011"/>
    </location>
</feature>
<keyword evidence="4" id="KW-0597">Phosphoprotein</keyword>
<feature type="disulfide bond" evidence="13">
    <location>
        <begin position="3012"/>
        <end position="3024"/>
    </location>
</feature>
<feature type="domain" description="Laminin EGF-like" evidence="16">
    <location>
        <begin position="2652"/>
        <end position="2699"/>
    </location>
</feature>
<feature type="disulfide bond" evidence="13">
    <location>
        <begin position="2365"/>
        <end position="2374"/>
    </location>
</feature>
<feature type="disulfide bond" evidence="13">
    <location>
        <begin position="2249"/>
        <end position="2258"/>
    </location>
</feature>
<dbReference type="FunFam" id="2.60.120.260:FF:000010">
    <property type="entry name" value="Laminin subunit beta 1"/>
    <property type="match status" value="2"/>
</dbReference>
<feature type="disulfide bond" evidence="13">
    <location>
        <begin position="912"/>
        <end position="924"/>
    </location>
</feature>
<dbReference type="Pfam" id="PF00055">
    <property type="entry name" value="Laminin_N"/>
    <property type="match status" value="2"/>
</dbReference>
<keyword evidence="10 13" id="KW-1015">Disulfide bond</keyword>
<feature type="disulfide bond" evidence="13">
    <location>
        <begin position="2936"/>
        <end position="2945"/>
    </location>
</feature>
<feature type="disulfide bond" evidence="13">
    <location>
        <begin position="2673"/>
        <end position="2682"/>
    </location>
</feature>
<dbReference type="PROSITE" id="PS51116">
    <property type="entry name" value="LAMININ_IVB"/>
    <property type="match status" value="2"/>
</dbReference>
<feature type="domain" description="Laminin EGF-like" evidence="16">
    <location>
        <begin position="453"/>
        <end position="512"/>
    </location>
</feature>
<dbReference type="InterPro" id="IPR056558">
    <property type="entry name" value="LAMB1-4_helical"/>
</dbReference>
<keyword evidence="9 14" id="KW-0175">Coiled coil</keyword>
<feature type="coiled-coil region" evidence="14">
    <location>
        <begin position="3586"/>
        <end position="3655"/>
    </location>
</feature>
<feature type="disulfide bond" evidence="13">
    <location>
        <begin position="3014"/>
        <end position="3031"/>
    </location>
</feature>
<feature type="disulfide bond" evidence="13">
    <location>
        <begin position="1037"/>
        <end position="1046"/>
    </location>
</feature>
<feature type="domain" description="Laminin EGF-like" evidence="16">
    <location>
        <begin position="3012"/>
        <end position="3058"/>
    </location>
</feature>
<feature type="domain" description="Laminin EGF-like" evidence="16">
    <location>
        <begin position="1223"/>
        <end position="1269"/>
    </location>
</feature>
<keyword evidence="11" id="KW-0325">Glycoprotein</keyword>
<dbReference type="InterPro" id="IPR000742">
    <property type="entry name" value="EGF"/>
</dbReference>
<feature type="domain" description="Laminin EGF-like" evidence="16">
    <location>
        <begin position="2746"/>
        <end position="2795"/>
    </location>
</feature>
<keyword evidence="15" id="KW-0812">Transmembrane</keyword>
<dbReference type="InterPro" id="IPR008211">
    <property type="entry name" value="Laminin_N"/>
</dbReference>
<keyword evidence="12 13" id="KW-0424">Laminin EGF-like domain</keyword>
<comment type="caution">
    <text evidence="13">Lacks conserved residue(s) required for the propagation of feature annotation.</text>
</comment>
<feature type="domain" description="Laminin EGF-like" evidence="16">
    <location>
        <begin position="1119"/>
        <end position="1174"/>
    </location>
</feature>
<dbReference type="FunFam" id="2.10.25.10:FF:000138">
    <property type="entry name" value="Laminin subunit beta 1"/>
    <property type="match status" value="2"/>
</dbReference>
<dbReference type="Proteomes" id="UP001295444">
    <property type="component" value="Chromosome 08"/>
</dbReference>
<dbReference type="SUPFAM" id="SSF57196">
    <property type="entry name" value="EGF/Laminin"/>
    <property type="match status" value="22"/>
</dbReference>
<dbReference type="SMART" id="SM00181">
    <property type="entry name" value="EGF"/>
    <property type="match status" value="14"/>
</dbReference>
<feature type="disulfide bond" evidence="13">
    <location>
        <begin position="2966"/>
        <end position="2983"/>
    </location>
</feature>
<feature type="domain" description="Laminin EGF-like" evidence="16">
    <location>
        <begin position="326"/>
        <end position="389"/>
    </location>
</feature>
<feature type="disulfide bond" evidence="13">
    <location>
        <begin position="2654"/>
        <end position="2671"/>
    </location>
</feature>
<keyword evidence="15" id="KW-0472">Membrane</keyword>
<evidence type="ECO:0000256" key="8">
    <source>
        <dbReference type="ARBA" id="ARBA00022889"/>
    </source>
</evidence>
<dbReference type="Pfam" id="PF23219">
    <property type="entry name" value="LAMB1"/>
    <property type="match status" value="2"/>
</dbReference>
<evidence type="ECO:0000259" key="16">
    <source>
        <dbReference type="PROSITE" id="PS50027"/>
    </source>
</evidence>
<dbReference type="GO" id="GO:0009887">
    <property type="term" value="P:animal organ morphogenesis"/>
    <property type="evidence" value="ECO:0007669"/>
    <property type="project" value="TreeGrafter"/>
</dbReference>
<feature type="disulfide bond" evidence="13">
    <location>
        <begin position="483"/>
        <end position="492"/>
    </location>
</feature>
<feature type="coiled-coil region" evidence="14">
    <location>
        <begin position="1555"/>
        <end position="1620"/>
    </location>
</feature>
<dbReference type="Gene3D" id="2.60.120.260">
    <property type="entry name" value="Galactose-binding domain-like"/>
    <property type="match status" value="2"/>
</dbReference>
<dbReference type="PRINTS" id="PR00011">
    <property type="entry name" value="EGFLAMININ"/>
</dbReference>
<keyword evidence="3" id="KW-0272">Extracellular matrix</keyword>
<dbReference type="FunFam" id="2.10.25.10:FF:000280">
    <property type="entry name" value="Laminin subunit beta 4"/>
    <property type="match status" value="2"/>
</dbReference>
<proteinExistence type="predicted"/>
<dbReference type="GO" id="GO:0007409">
    <property type="term" value="P:axonogenesis"/>
    <property type="evidence" value="ECO:0007669"/>
    <property type="project" value="TreeGrafter"/>
</dbReference>
<feature type="disulfide bond" evidence="13">
    <location>
        <begin position="1177"/>
        <end position="1194"/>
    </location>
</feature>
<feature type="domain" description="Laminin N-terminal" evidence="18">
    <location>
        <begin position="86"/>
        <end position="325"/>
    </location>
</feature>
<keyword evidence="15" id="KW-1133">Transmembrane helix</keyword>
<feature type="disulfide bond" evidence="13">
    <location>
        <begin position="914"/>
        <end position="931"/>
    </location>
</feature>
<dbReference type="Gene3D" id="2.10.25.10">
    <property type="entry name" value="Laminin"/>
    <property type="match status" value="19"/>
</dbReference>
<feature type="disulfide bond" evidence="13">
    <location>
        <begin position="1147"/>
        <end position="1156"/>
    </location>
</feature>
<feature type="domain" description="Laminin IV type B" evidence="17">
    <location>
        <begin position="2433"/>
        <end position="2646"/>
    </location>
</feature>
<dbReference type="PROSITE" id="PS51117">
    <property type="entry name" value="LAMININ_NTER"/>
    <property type="match status" value="2"/>
</dbReference>
<dbReference type="SUPFAM" id="SSF58104">
    <property type="entry name" value="Methyl-accepting chemotaxis protein (MCP) signaling domain"/>
    <property type="match status" value="1"/>
</dbReference>
<evidence type="ECO:0000256" key="12">
    <source>
        <dbReference type="ARBA" id="ARBA00023292"/>
    </source>
</evidence>
<feature type="disulfide bond" evidence="13">
    <location>
        <begin position="2312"/>
        <end position="2321"/>
    </location>
</feature>
<feature type="transmembrane region" description="Helical" evidence="15">
    <location>
        <begin position="55"/>
        <end position="75"/>
    </location>
</feature>
<keyword evidence="5" id="KW-0732">Signal</keyword>
<evidence type="ECO:0000313" key="19">
    <source>
        <dbReference type="EMBL" id="CAH2312784.1"/>
    </source>
</evidence>
<dbReference type="FunFam" id="2.10.25.10:FF:000135">
    <property type="entry name" value="Laminin subunit beta 4"/>
    <property type="match status" value="3"/>
</dbReference>
<dbReference type="InterPro" id="IPR056863">
    <property type="entry name" value="LMN_ATRN_NET-like_EGF"/>
</dbReference>
<feature type="disulfide bond" evidence="13">
    <location>
        <begin position="2184"/>
        <end position="2193"/>
    </location>
</feature>